<accession>A0AA36I1L1</accession>
<comment type="caution">
    <text evidence="7">The sequence shown here is derived from an EMBL/GenBank/DDBJ whole genome shotgun (WGS) entry which is preliminary data.</text>
</comment>
<evidence type="ECO:0000256" key="4">
    <source>
        <dbReference type="ARBA" id="ARBA00022989"/>
    </source>
</evidence>
<comment type="similarity">
    <text evidence="2">Belongs to the peroxisomal membrane protein PXMP2/4 family.</text>
</comment>
<keyword evidence="5 6" id="KW-0472">Membrane</keyword>
<feature type="non-terminal residue" evidence="7">
    <location>
        <position position="521"/>
    </location>
</feature>
<evidence type="ECO:0000256" key="5">
    <source>
        <dbReference type="ARBA" id="ARBA00023136"/>
    </source>
</evidence>
<evidence type="ECO:0000313" key="8">
    <source>
        <dbReference type="Proteomes" id="UP001178507"/>
    </source>
</evidence>
<evidence type="ECO:0000256" key="1">
    <source>
        <dbReference type="ARBA" id="ARBA00004141"/>
    </source>
</evidence>
<dbReference type="GO" id="GO:0016020">
    <property type="term" value="C:membrane"/>
    <property type="evidence" value="ECO:0007669"/>
    <property type="project" value="UniProtKB-SubCell"/>
</dbReference>
<comment type="subcellular location">
    <subcellularLocation>
        <location evidence="1">Membrane</location>
        <topology evidence="1">Multi-pass membrane protein</topology>
    </subcellularLocation>
</comment>
<dbReference type="EMBL" id="CAUJNA010000546">
    <property type="protein sequence ID" value="CAJ1378474.1"/>
    <property type="molecule type" value="Genomic_DNA"/>
</dbReference>
<name>A0AA36I1L1_9DINO</name>
<organism evidence="7 8">
    <name type="scientific">Effrenium voratum</name>
    <dbReference type="NCBI Taxonomy" id="2562239"/>
    <lineage>
        <taxon>Eukaryota</taxon>
        <taxon>Sar</taxon>
        <taxon>Alveolata</taxon>
        <taxon>Dinophyceae</taxon>
        <taxon>Suessiales</taxon>
        <taxon>Symbiodiniaceae</taxon>
        <taxon>Effrenium</taxon>
    </lineage>
</organism>
<feature type="transmembrane region" description="Helical" evidence="6">
    <location>
        <begin position="223"/>
        <end position="245"/>
    </location>
</feature>
<evidence type="ECO:0000313" key="7">
    <source>
        <dbReference type="EMBL" id="CAJ1378474.1"/>
    </source>
</evidence>
<dbReference type="AlphaFoldDB" id="A0AA36I1L1"/>
<evidence type="ECO:0000256" key="2">
    <source>
        <dbReference type="ARBA" id="ARBA00006824"/>
    </source>
</evidence>
<feature type="transmembrane region" description="Helical" evidence="6">
    <location>
        <begin position="94"/>
        <end position="111"/>
    </location>
</feature>
<dbReference type="PANTHER" id="PTHR11266">
    <property type="entry name" value="PEROXISOMAL MEMBRANE PROTEIN 2, PXMP2 MPV17"/>
    <property type="match status" value="1"/>
</dbReference>
<feature type="transmembrane region" description="Helical" evidence="6">
    <location>
        <begin position="174"/>
        <end position="198"/>
    </location>
</feature>
<keyword evidence="4 6" id="KW-1133">Transmembrane helix</keyword>
<feature type="transmembrane region" description="Helical" evidence="6">
    <location>
        <begin position="444"/>
        <end position="466"/>
    </location>
</feature>
<feature type="transmembrane region" description="Helical" evidence="6">
    <location>
        <begin position="414"/>
        <end position="438"/>
    </location>
</feature>
<gene>
    <name evidence="7" type="ORF">EVOR1521_LOCUS7011</name>
</gene>
<reference evidence="7" key="1">
    <citation type="submission" date="2023-08" db="EMBL/GenBank/DDBJ databases">
        <authorList>
            <person name="Chen Y."/>
            <person name="Shah S."/>
            <person name="Dougan E. K."/>
            <person name="Thang M."/>
            <person name="Chan C."/>
        </authorList>
    </citation>
    <scope>NUCLEOTIDE SEQUENCE</scope>
</reference>
<dbReference type="GO" id="GO:0005737">
    <property type="term" value="C:cytoplasm"/>
    <property type="evidence" value="ECO:0007669"/>
    <property type="project" value="TreeGrafter"/>
</dbReference>
<dbReference type="Proteomes" id="UP001178507">
    <property type="component" value="Unassembled WGS sequence"/>
</dbReference>
<proteinExistence type="inferred from homology"/>
<keyword evidence="8" id="KW-1185">Reference proteome</keyword>
<protein>
    <submittedName>
        <fullName evidence="7">Uncharacterized protein</fullName>
    </submittedName>
</protein>
<evidence type="ECO:0000256" key="6">
    <source>
        <dbReference type="SAM" id="Phobius"/>
    </source>
</evidence>
<keyword evidence="3 6" id="KW-0812">Transmembrane</keyword>
<evidence type="ECO:0000256" key="3">
    <source>
        <dbReference type="ARBA" id="ARBA00022692"/>
    </source>
</evidence>
<sequence length="521" mass="57939">KGSRRLGGRLANSTSWRLGVYDVSGEAFCATRMWVAFRAVLAVCIAGAVRPANEEAARGAAEGLLIAHAPDPSKSEPEGFWPQRKQEVKTVARFWALLGILGLTGYGASFLKNERSPDLSRYLKLAALKLQKEKILWQLICAASLFGLADLLAQRVPSYHEKSNLNDGYKLGGWDWRYTATVVICACLFQVAALGYFYDYCDARFGQAGTWQAVAVKMLKMQVAFVLGYLPLAVFFFALLVCFIFRSFADSTDNCGPSALVGSPWNLGSSFGAAAVLWPGDYLHSMIFWPPSHLVNYVLIQRWSPNFRPIFDGVVVLAWNTYVLAGGAVREAVGPTLFGAAPGPSEKVQASVDCAKHSFGAILRWMGEKLRRVAVKEGCVRAWHGFCWATEAGWKWFKHGCNLFRQHLFASVKFLVQTLLWLLATVFYSFAYIFLLALTGVRVTLYWALAIIKGSVMIFFTIADFVKKCMVVFYFLPDVSSLGSGCFYCVLWPKDGQWPKQVLGPRPAFSQWVSPFCPHCQ</sequence>
<dbReference type="InterPro" id="IPR007248">
    <property type="entry name" value="Mpv17_PMP22"/>
</dbReference>